<evidence type="ECO:0000313" key="3">
    <source>
        <dbReference type="Proteomes" id="UP000253759"/>
    </source>
</evidence>
<evidence type="ECO:0000259" key="1">
    <source>
        <dbReference type="Pfam" id="PF07883"/>
    </source>
</evidence>
<feature type="domain" description="Cupin type-2" evidence="1">
    <location>
        <begin position="56"/>
        <end position="109"/>
    </location>
</feature>
<dbReference type="AlphaFoldDB" id="A0A369VZU4"/>
<evidence type="ECO:0000313" key="2">
    <source>
        <dbReference type="EMBL" id="RDE07916.1"/>
    </source>
</evidence>
<dbReference type="OrthoDB" id="9791759at2"/>
<reference evidence="3" key="1">
    <citation type="submission" date="2018-07" db="EMBL/GenBank/DDBJ databases">
        <authorList>
            <person name="Liu B.-T."/>
            <person name="Du Z."/>
        </authorList>
    </citation>
    <scope>NUCLEOTIDE SEQUENCE [LARGE SCALE GENOMIC DNA]</scope>
    <source>
        <strain evidence="3">XYN52</strain>
    </source>
</reference>
<dbReference type="SUPFAM" id="SSF51182">
    <property type="entry name" value="RmlC-like cupins"/>
    <property type="match status" value="1"/>
</dbReference>
<keyword evidence="3" id="KW-1185">Reference proteome</keyword>
<proteinExistence type="predicted"/>
<dbReference type="InterPro" id="IPR013096">
    <property type="entry name" value="Cupin_2"/>
</dbReference>
<name>A0A369VZU4_9HYPH</name>
<accession>A0A369VZU4</accession>
<dbReference type="Gene3D" id="2.60.120.10">
    <property type="entry name" value="Jelly Rolls"/>
    <property type="match status" value="1"/>
</dbReference>
<dbReference type="PANTHER" id="PTHR36448">
    <property type="entry name" value="BLR7373 PROTEIN"/>
    <property type="match status" value="1"/>
</dbReference>
<dbReference type="Proteomes" id="UP000253759">
    <property type="component" value="Unassembled WGS sequence"/>
</dbReference>
<dbReference type="InterPro" id="IPR014500">
    <property type="entry name" value="UCP019307_cupin"/>
</dbReference>
<dbReference type="Pfam" id="PF07883">
    <property type="entry name" value="Cupin_2"/>
    <property type="match status" value="1"/>
</dbReference>
<comment type="caution">
    <text evidence="2">The sequence shown here is derived from an EMBL/GenBank/DDBJ whole genome shotgun (WGS) entry which is preliminary data.</text>
</comment>
<sequence>MADEAGVPERLTFADDGRFPNSRLPALLYRGAVDDPSVAAMKARFTAHGWFGQWAGGIFDYHHYHSTAHEALGVASGAARVTLGGPGGEAVDLAAGDVVVIPAGVAHRRDSASADFCVVGAYPEGQDWDILRGEPGDRDKALVNLARVPLPESDPVTGRMGGLVKLWQ</sequence>
<dbReference type="EMBL" id="QQNH01000029">
    <property type="protein sequence ID" value="RDE07916.1"/>
    <property type="molecule type" value="Genomic_DNA"/>
</dbReference>
<dbReference type="InterPro" id="IPR014710">
    <property type="entry name" value="RmlC-like_jellyroll"/>
</dbReference>
<dbReference type="InterPro" id="IPR011051">
    <property type="entry name" value="RmlC_Cupin_sf"/>
</dbReference>
<dbReference type="RefSeq" id="WP_114646870.1">
    <property type="nucleotide sequence ID" value="NZ_QQNH01000029.1"/>
</dbReference>
<dbReference type="PANTHER" id="PTHR36448:SF2">
    <property type="entry name" value="CUPIN TYPE-1 DOMAIN-CONTAINING PROTEIN"/>
    <property type="match status" value="1"/>
</dbReference>
<protein>
    <submittedName>
        <fullName evidence="2">Cupin domain-containing protein</fullName>
    </submittedName>
</protein>
<organism evidence="2 3">
    <name type="scientific">Pelagibacterium lacus</name>
    <dbReference type="NCBI Taxonomy" id="2282655"/>
    <lineage>
        <taxon>Bacteria</taxon>
        <taxon>Pseudomonadati</taxon>
        <taxon>Pseudomonadota</taxon>
        <taxon>Alphaproteobacteria</taxon>
        <taxon>Hyphomicrobiales</taxon>
        <taxon>Devosiaceae</taxon>
        <taxon>Pelagibacterium</taxon>
    </lineage>
</organism>
<dbReference type="PIRSF" id="PIRSF019307">
    <property type="entry name" value="UCP019307"/>
    <property type="match status" value="1"/>
</dbReference>
<gene>
    <name evidence="2" type="ORF">DVH29_14290</name>
</gene>
<dbReference type="CDD" id="cd02219">
    <property type="entry name" value="cupin_YjlB-like"/>
    <property type="match status" value="1"/>
</dbReference>
<dbReference type="InterPro" id="IPR047121">
    <property type="entry name" value="YjiB-like"/>
</dbReference>